<gene>
    <name evidence="5" type="ORF">SAMN04488065_0720</name>
</gene>
<dbReference type="GO" id="GO:0009307">
    <property type="term" value="P:DNA restriction-modification system"/>
    <property type="evidence" value="ECO:0007669"/>
    <property type="project" value="UniProtKB-KW"/>
</dbReference>
<protein>
    <submittedName>
        <fullName evidence="5">Type I restriction enzyme, S subunit</fullName>
    </submittedName>
</protein>
<proteinExistence type="inferred from homology"/>
<dbReference type="InterPro" id="IPR000055">
    <property type="entry name" value="Restrct_endonuc_typeI_TRD"/>
</dbReference>
<evidence type="ECO:0000256" key="2">
    <source>
        <dbReference type="ARBA" id="ARBA00022747"/>
    </source>
</evidence>
<keyword evidence="2" id="KW-0680">Restriction system</keyword>
<dbReference type="STRING" id="555874.SAMN04488065_0720"/>
<name>A0A1H3WDM0_9EURY</name>
<evidence type="ECO:0000256" key="3">
    <source>
        <dbReference type="ARBA" id="ARBA00023125"/>
    </source>
</evidence>
<comment type="similarity">
    <text evidence="1">Belongs to the type-I restriction system S methylase family.</text>
</comment>
<dbReference type="OrthoDB" id="307595at2157"/>
<dbReference type="RefSeq" id="WP_092631530.1">
    <property type="nucleotide sequence ID" value="NZ_FNQT01000001.1"/>
</dbReference>
<evidence type="ECO:0000259" key="4">
    <source>
        <dbReference type="Pfam" id="PF01420"/>
    </source>
</evidence>
<evidence type="ECO:0000256" key="1">
    <source>
        <dbReference type="ARBA" id="ARBA00010923"/>
    </source>
</evidence>
<reference evidence="5 6" key="1">
    <citation type="submission" date="2016-10" db="EMBL/GenBank/DDBJ databases">
        <authorList>
            <person name="de Groot N.N."/>
        </authorList>
    </citation>
    <scope>NUCLEOTIDE SEQUENCE [LARGE SCALE GENOMIC DNA]</scope>
    <source>
        <strain evidence="5 6">CGMCC 1.8712</strain>
    </source>
</reference>
<dbReference type="Gene3D" id="3.90.220.20">
    <property type="entry name" value="DNA methylase specificity domains"/>
    <property type="match status" value="2"/>
</dbReference>
<dbReference type="Proteomes" id="UP000236755">
    <property type="component" value="Unassembled WGS sequence"/>
</dbReference>
<feature type="domain" description="Type I restriction modification DNA specificity" evidence="4">
    <location>
        <begin position="19"/>
        <end position="185"/>
    </location>
</feature>
<sequence>MSEEANLDEFVGGDNADSSEWMIRSLGELAEYQNGNAFSKSEWGDEGYPIIRIQNLTGEQDDFNYFDGDLEERYKVEAGDTLLSWSATIDVFQWSGPTAALNQHIFRVDSSDDVNDTFYRFKLEHLLPELVALSHGSTMQHVRKADLVNVDANIPPLPEQRKIATILYTVDQAIEKTEDVINRLNRVQKGTLRNLFRDGVGKQSETKTTPMGQFPKDWELKTMESVGSLINGNAFPKEYQGSSEGDYPFVKVSDTNDYRRYVSGAQNYIPQEIAEEIGCNIHPEGTVILPKRGAAIMTNKRRILAQDSAIDNNQIGIVGEKVKPLFLYYYLSDVDMGRFVQEGAVKSLTKSLLSKIRVPVPPIEIQSKIVTILESIDKEIEAEKRVKTHQERLKRGLMQDLLSGTVRTTDTNIQVPEEITKYG</sequence>
<dbReference type="AlphaFoldDB" id="A0A1H3WDM0"/>
<keyword evidence="3" id="KW-0238">DNA-binding</keyword>
<organism evidence="5 6">
    <name type="scientific">Haloplanus vescus</name>
    <dbReference type="NCBI Taxonomy" id="555874"/>
    <lineage>
        <taxon>Archaea</taxon>
        <taxon>Methanobacteriati</taxon>
        <taxon>Methanobacteriota</taxon>
        <taxon>Stenosarchaea group</taxon>
        <taxon>Halobacteria</taxon>
        <taxon>Halobacteriales</taxon>
        <taxon>Haloferacaceae</taxon>
        <taxon>Haloplanus</taxon>
    </lineage>
</organism>
<evidence type="ECO:0000313" key="5">
    <source>
        <dbReference type="EMBL" id="SDZ84338.1"/>
    </source>
</evidence>
<dbReference type="InterPro" id="IPR044946">
    <property type="entry name" value="Restrct_endonuc_typeI_TRD_sf"/>
</dbReference>
<dbReference type="GO" id="GO:0003677">
    <property type="term" value="F:DNA binding"/>
    <property type="evidence" value="ECO:0007669"/>
    <property type="project" value="UniProtKB-KW"/>
</dbReference>
<dbReference type="Gene3D" id="1.10.287.1120">
    <property type="entry name" value="Bipartite methylase S protein"/>
    <property type="match status" value="1"/>
</dbReference>
<feature type="domain" description="Type I restriction modification DNA specificity" evidence="4">
    <location>
        <begin position="215"/>
        <end position="385"/>
    </location>
</feature>
<accession>A0A1H3WDM0</accession>
<dbReference type="CDD" id="cd17254">
    <property type="entry name" value="RMtype1_S_FclI-TRD1-CR1_like"/>
    <property type="match status" value="1"/>
</dbReference>
<evidence type="ECO:0000313" key="6">
    <source>
        <dbReference type="Proteomes" id="UP000236755"/>
    </source>
</evidence>
<dbReference type="Pfam" id="PF01420">
    <property type="entry name" value="Methylase_S"/>
    <property type="match status" value="2"/>
</dbReference>
<dbReference type="InterPro" id="IPR052021">
    <property type="entry name" value="Type-I_RS_S_subunit"/>
</dbReference>
<keyword evidence="6" id="KW-1185">Reference proteome</keyword>
<dbReference type="SUPFAM" id="SSF116734">
    <property type="entry name" value="DNA methylase specificity domain"/>
    <property type="match status" value="2"/>
</dbReference>
<dbReference type="PANTHER" id="PTHR30408">
    <property type="entry name" value="TYPE-1 RESTRICTION ENZYME ECOKI SPECIFICITY PROTEIN"/>
    <property type="match status" value="1"/>
</dbReference>
<dbReference type="PANTHER" id="PTHR30408:SF12">
    <property type="entry name" value="TYPE I RESTRICTION ENZYME MJAVIII SPECIFICITY SUBUNIT"/>
    <property type="match status" value="1"/>
</dbReference>
<dbReference type="EMBL" id="FNQT01000001">
    <property type="protein sequence ID" value="SDZ84338.1"/>
    <property type="molecule type" value="Genomic_DNA"/>
</dbReference>